<feature type="domain" description="Ionotropic glutamate receptor C-terminal" evidence="6">
    <location>
        <begin position="37"/>
        <end position="244"/>
    </location>
</feature>
<dbReference type="SUPFAM" id="SSF53850">
    <property type="entry name" value="Periplasmic binding protein-like II"/>
    <property type="match status" value="1"/>
</dbReference>
<keyword evidence="2" id="KW-0813">Transport</keyword>
<organism evidence="7 8">
    <name type="scientific">Nocardioides plantarum</name>
    <dbReference type="NCBI Taxonomy" id="29299"/>
    <lineage>
        <taxon>Bacteria</taxon>
        <taxon>Bacillati</taxon>
        <taxon>Actinomycetota</taxon>
        <taxon>Actinomycetes</taxon>
        <taxon>Propionibacteriales</taxon>
        <taxon>Nocardioidaceae</taxon>
        <taxon>Nocardioides</taxon>
    </lineage>
</organism>
<keyword evidence="3 4" id="KW-0732">Signal</keyword>
<gene>
    <name evidence="7" type="ORF">ACFFRI_07320</name>
</gene>
<dbReference type="PROSITE" id="PS51257">
    <property type="entry name" value="PROKAR_LIPOPROTEIN"/>
    <property type="match status" value="1"/>
</dbReference>
<dbReference type="InterPro" id="IPR051455">
    <property type="entry name" value="Bact_solute-bind_prot3"/>
</dbReference>
<dbReference type="Proteomes" id="UP001589750">
    <property type="component" value="Unassembled WGS sequence"/>
</dbReference>
<evidence type="ECO:0000256" key="4">
    <source>
        <dbReference type="SAM" id="SignalP"/>
    </source>
</evidence>
<evidence type="ECO:0000313" key="8">
    <source>
        <dbReference type="Proteomes" id="UP001589750"/>
    </source>
</evidence>
<dbReference type="Pfam" id="PF00497">
    <property type="entry name" value="SBP_bac_3"/>
    <property type="match status" value="1"/>
</dbReference>
<dbReference type="InterPro" id="IPR001638">
    <property type="entry name" value="Solute-binding_3/MltF_N"/>
</dbReference>
<dbReference type="SMART" id="SM00062">
    <property type="entry name" value="PBPb"/>
    <property type="match status" value="1"/>
</dbReference>
<evidence type="ECO:0000259" key="5">
    <source>
        <dbReference type="SMART" id="SM00062"/>
    </source>
</evidence>
<dbReference type="PANTHER" id="PTHR30085">
    <property type="entry name" value="AMINO ACID ABC TRANSPORTER PERMEASE"/>
    <property type="match status" value="1"/>
</dbReference>
<name>A0ABV5K825_9ACTN</name>
<dbReference type="InterPro" id="IPR001320">
    <property type="entry name" value="Iontro_rcpt_C"/>
</dbReference>
<dbReference type="RefSeq" id="WP_140011550.1">
    <property type="nucleotide sequence ID" value="NZ_JBHMDG010000009.1"/>
</dbReference>
<protein>
    <submittedName>
        <fullName evidence="7">Glutamate ABC transporter substrate-binding protein</fullName>
    </submittedName>
</protein>
<dbReference type="CDD" id="cd13690">
    <property type="entry name" value="PBP2_GluB"/>
    <property type="match status" value="1"/>
</dbReference>
<evidence type="ECO:0000256" key="1">
    <source>
        <dbReference type="ARBA" id="ARBA00010333"/>
    </source>
</evidence>
<reference evidence="7 8" key="1">
    <citation type="submission" date="2024-09" db="EMBL/GenBank/DDBJ databases">
        <authorList>
            <person name="Sun Q."/>
            <person name="Mori K."/>
        </authorList>
    </citation>
    <scope>NUCLEOTIDE SEQUENCE [LARGE SCALE GENOMIC DNA]</scope>
    <source>
        <strain evidence="7 8">JCM 9626</strain>
    </source>
</reference>
<dbReference type="SMART" id="SM00079">
    <property type="entry name" value="PBPe"/>
    <property type="match status" value="1"/>
</dbReference>
<proteinExistence type="inferred from homology"/>
<dbReference type="EMBL" id="JBHMDG010000009">
    <property type="protein sequence ID" value="MFB9312850.1"/>
    <property type="molecule type" value="Genomic_DNA"/>
</dbReference>
<comment type="similarity">
    <text evidence="1">Belongs to the bacterial solute-binding protein 3 family.</text>
</comment>
<feature type="domain" description="Solute-binding protein family 3/N-terminal" evidence="5">
    <location>
        <begin position="35"/>
        <end position="258"/>
    </location>
</feature>
<evidence type="ECO:0000256" key="2">
    <source>
        <dbReference type="ARBA" id="ARBA00022448"/>
    </source>
</evidence>
<accession>A0ABV5K825</accession>
<evidence type="ECO:0000313" key="7">
    <source>
        <dbReference type="EMBL" id="MFB9312850.1"/>
    </source>
</evidence>
<sequence>MFSKAARAAAVLAVLATSVSACSNDDDAKASDDARIVIGVSDARPGLSAEKADGSFSGFDVDMASYVARRLGWSDRQVTFRALPDDDREQALSTGEVDMVVSAYTITTERAKAVDFAGPYLVAGQDLLVARKSEISGPRSLNGKTVCGTRGSAELARVQEAEFSRRAVLKGADDIAACVDLLLAGRVDAVTTDDAVLAGFAKKHATRLRLVGSPFSTDYYGIGLPQGSPDVAVVNDILQRAIDDGTWQASFDRHLGASGFAAPLPPVPSGTRAR</sequence>
<feature type="chain" id="PRO_5045651374" evidence="4">
    <location>
        <begin position="24"/>
        <end position="274"/>
    </location>
</feature>
<dbReference type="Gene3D" id="3.40.190.10">
    <property type="entry name" value="Periplasmic binding protein-like II"/>
    <property type="match status" value="2"/>
</dbReference>
<feature type="signal peptide" evidence="4">
    <location>
        <begin position="1"/>
        <end position="23"/>
    </location>
</feature>
<evidence type="ECO:0000259" key="6">
    <source>
        <dbReference type="SMART" id="SM00079"/>
    </source>
</evidence>
<keyword evidence="8" id="KW-1185">Reference proteome</keyword>
<comment type="caution">
    <text evidence="7">The sequence shown here is derived from an EMBL/GenBank/DDBJ whole genome shotgun (WGS) entry which is preliminary data.</text>
</comment>
<dbReference type="PANTHER" id="PTHR30085:SF6">
    <property type="entry name" value="ABC TRANSPORTER GLUTAMINE-BINDING PROTEIN GLNH"/>
    <property type="match status" value="1"/>
</dbReference>
<evidence type="ECO:0000256" key="3">
    <source>
        <dbReference type="ARBA" id="ARBA00022729"/>
    </source>
</evidence>